<name>A0ACB8Q533_9AGAM</name>
<protein>
    <submittedName>
        <fullName evidence="1">SMCs flexible hinge</fullName>
    </submittedName>
</protein>
<accession>A0ACB8Q533</accession>
<organism evidence="1 2">
    <name type="scientific">Vararia minispora EC-137</name>
    <dbReference type="NCBI Taxonomy" id="1314806"/>
    <lineage>
        <taxon>Eukaryota</taxon>
        <taxon>Fungi</taxon>
        <taxon>Dikarya</taxon>
        <taxon>Basidiomycota</taxon>
        <taxon>Agaricomycotina</taxon>
        <taxon>Agaricomycetes</taxon>
        <taxon>Russulales</taxon>
        <taxon>Lachnocladiaceae</taxon>
        <taxon>Vararia</taxon>
    </lineage>
</organism>
<evidence type="ECO:0000313" key="1">
    <source>
        <dbReference type="EMBL" id="KAI0026861.1"/>
    </source>
</evidence>
<dbReference type="EMBL" id="MU274143">
    <property type="protein sequence ID" value="KAI0026861.1"/>
    <property type="molecule type" value="Genomic_DNA"/>
</dbReference>
<comment type="caution">
    <text evidence="1">The sequence shown here is derived from an EMBL/GenBank/DDBJ whole genome shotgun (WGS) entry which is preliminary data.</text>
</comment>
<gene>
    <name evidence="1" type="ORF">K488DRAFT_91760</name>
</gene>
<reference evidence="1" key="1">
    <citation type="submission" date="2021-02" db="EMBL/GenBank/DDBJ databases">
        <authorList>
            <consortium name="DOE Joint Genome Institute"/>
            <person name="Ahrendt S."/>
            <person name="Looney B.P."/>
            <person name="Miyauchi S."/>
            <person name="Morin E."/>
            <person name="Drula E."/>
            <person name="Courty P.E."/>
            <person name="Chicoki N."/>
            <person name="Fauchery L."/>
            <person name="Kohler A."/>
            <person name="Kuo A."/>
            <person name="Labutti K."/>
            <person name="Pangilinan J."/>
            <person name="Lipzen A."/>
            <person name="Riley R."/>
            <person name="Andreopoulos W."/>
            <person name="He G."/>
            <person name="Johnson J."/>
            <person name="Barry K.W."/>
            <person name="Grigoriev I.V."/>
            <person name="Nagy L."/>
            <person name="Hibbett D."/>
            <person name="Henrissat B."/>
            <person name="Matheny P.B."/>
            <person name="Labbe J."/>
            <person name="Martin F."/>
        </authorList>
    </citation>
    <scope>NUCLEOTIDE SEQUENCE</scope>
    <source>
        <strain evidence="1">EC-137</strain>
    </source>
</reference>
<evidence type="ECO:0000313" key="2">
    <source>
        <dbReference type="Proteomes" id="UP000814128"/>
    </source>
</evidence>
<dbReference type="Proteomes" id="UP000814128">
    <property type="component" value="Unassembled WGS sequence"/>
</dbReference>
<feature type="non-terminal residue" evidence="1">
    <location>
        <position position="572"/>
    </location>
</feature>
<keyword evidence="2" id="KW-1185">Reference proteome</keyword>
<proteinExistence type="predicted"/>
<reference evidence="1" key="2">
    <citation type="journal article" date="2022" name="New Phytol.">
        <title>Evolutionary transition to the ectomycorrhizal habit in the genomes of a hyperdiverse lineage of mushroom-forming fungi.</title>
        <authorList>
            <person name="Looney B."/>
            <person name="Miyauchi S."/>
            <person name="Morin E."/>
            <person name="Drula E."/>
            <person name="Courty P.E."/>
            <person name="Kohler A."/>
            <person name="Kuo A."/>
            <person name="LaButti K."/>
            <person name="Pangilinan J."/>
            <person name="Lipzen A."/>
            <person name="Riley R."/>
            <person name="Andreopoulos W."/>
            <person name="He G."/>
            <person name="Johnson J."/>
            <person name="Nolan M."/>
            <person name="Tritt A."/>
            <person name="Barry K.W."/>
            <person name="Grigoriev I.V."/>
            <person name="Nagy L.G."/>
            <person name="Hibbett D."/>
            <person name="Henrissat B."/>
            <person name="Matheny P.B."/>
            <person name="Labbe J."/>
            <person name="Martin F.M."/>
        </authorList>
    </citation>
    <scope>NUCLEOTIDE SEQUENCE</scope>
    <source>
        <strain evidence="1">EC-137</strain>
    </source>
</reference>
<sequence>MTKEERQSLLHESISVTQTMSAYVEIVLDNSDSRFPTNCDEVVLRRTIGIKKDEYSLDNKSASKADVMNLLETRVLASPIRITLFRRAGDLPTSNMAIFGLPMFPLSIHHRLFPYWPDGTLSTDVDHWGTALFPHVLAQYPLTNAKGQLQDKDRRYLEYAMYQRKLKDVAAALEDIEEERKNEVHSANERRERFSAREQETLEDISEAKHQHSTATLARQGAHAELTDLARSQRELELRVEDLPDADARAGRRRAELEAGLAVVDAQIREKEAELTQLVPQWDVHRLRDAETRRTHDEARGKPAALFAKQRHLTRVRTRAKRDAYLKTEISSLEAHRTAQHAALEAQQRELQSTEQALQGVDERLRDNTERAKEGRNRVKQLSEDITKLTEERVERTERRKELWREDAKGDSTRSHALDEFKSAERTLSSMMDRAYIYGPLYRLFEATDPKFNIAVELTAGNSLFHVVVDTDQTASRVLDVMLKERTGRVTFMPLNRLSPKNPQLPSSDDAIPLLNKLRFDTTYAKAFQQVFGKTCVCRDLTVAAAYVKSHGINTITLDGDKVDRKGALTGG</sequence>